<keyword evidence="1" id="KW-0732">Signal</keyword>
<comment type="caution">
    <text evidence="2">The sequence shown here is derived from an EMBL/GenBank/DDBJ whole genome shotgun (WGS) entry which is preliminary data.</text>
</comment>
<evidence type="ECO:0000313" key="3">
    <source>
        <dbReference type="Proteomes" id="UP001162483"/>
    </source>
</evidence>
<feature type="chain" id="PRO_5046727788" evidence="1">
    <location>
        <begin position="19"/>
        <end position="87"/>
    </location>
</feature>
<proteinExistence type="predicted"/>
<reference evidence="2" key="1">
    <citation type="submission" date="2023-05" db="EMBL/GenBank/DDBJ databases">
        <authorList>
            <person name="Stuckert A."/>
        </authorList>
    </citation>
    <scope>NUCLEOTIDE SEQUENCE</scope>
</reference>
<evidence type="ECO:0000313" key="2">
    <source>
        <dbReference type="EMBL" id="CAI9534071.1"/>
    </source>
</evidence>
<evidence type="ECO:0000256" key="1">
    <source>
        <dbReference type="SAM" id="SignalP"/>
    </source>
</evidence>
<feature type="signal peptide" evidence="1">
    <location>
        <begin position="1"/>
        <end position="18"/>
    </location>
</feature>
<accession>A0ABN9ADJ4</accession>
<sequence length="87" mass="10032">MILKGLRWILKSVTLSYSALNASVLQETTEQKESIHHRTAVKPWNVSDLPKWKVTDEEITDLHKPFPCGKKRALKPIQNILTQVINR</sequence>
<organism evidence="2 3">
    <name type="scientific">Staurois parvus</name>
    <dbReference type="NCBI Taxonomy" id="386267"/>
    <lineage>
        <taxon>Eukaryota</taxon>
        <taxon>Metazoa</taxon>
        <taxon>Chordata</taxon>
        <taxon>Craniata</taxon>
        <taxon>Vertebrata</taxon>
        <taxon>Euteleostomi</taxon>
        <taxon>Amphibia</taxon>
        <taxon>Batrachia</taxon>
        <taxon>Anura</taxon>
        <taxon>Neobatrachia</taxon>
        <taxon>Ranoidea</taxon>
        <taxon>Ranidae</taxon>
        <taxon>Staurois</taxon>
    </lineage>
</organism>
<dbReference type="Proteomes" id="UP001162483">
    <property type="component" value="Unassembled WGS sequence"/>
</dbReference>
<protein>
    <submittedName>
        <fullName evidence="2">Uncharacterized protein</fullName>
    </submittedName>
</protein>
<gene>
    <name evidence="2" type="ORF">SPARVUS_LOCUS521156</name>
</gene>
<keyword evidence="3" id="KW-1185">Reference proteome</keyword>
<name>A0ABN9ADJ4_9NEOB</name>
<dbReference type="EMBL" id="CATNWA010000176">
    <property type="protein sequence ID" value="CAI9534071.1"/>
    <property type="molecule type" value="Genomic_DNA"/>
</dbReference>